<dbReference type="Gene3D" id="3.30.565.10">
    <property type="entry name" value="Histidine kinase-like ATPase, C-terminal domain"/>
    <property type="match status" value="1"/>
</dbReference>
<dbReference type="SUPFAM" id="SSF55874">
    <property type="entry name" value="ATPase domain of HSP90 chaperone/DNA topoisomerase II/histidine kinase"/>
    <property type="match status" value="1"/>
</dbReference>
<accession>A0AAU2V819</accession>
<evidence type="ECO:0000256" key="2">
    <source>
        <dbReference type="ARBA" id="ARBA00023125"/>
    </source>
</evidence>
<keyword evidence="1" id="KW-0805">Transcription regulation</keyword>
<reference evidence="5" key="1">
    <citation type="submission" date="2022-10" db="EMBL/GenBank/DDBJ databases">
        <title>The complete genomes of actinobacterial strains from the NBC collection.</title>
        <authorList>
            <person name="Joergensen T.S."/>
            <person name="Alvarez Arevalo M."/>
            <person name="Sterndorff E.B."/>
            <person name="Faurdal D."/>
            <person name="Vuksanovic O."/>
            <person name="Mourched A.-S."/>
            <person name="Charusanti P."/>
            <person name="Shaw S."/>
            <person name="Blin K."/>
            <person name="Weber T."/>
        </authorList>
    </citation>
    <scope>NUCLEOTIDE SEQUENCE</scope>
    <source>
        <strain evidence="5">NBC_00003</strain>
    </source>
</reference>
<organism evidence="5">
    <name type="scientific">Streptomyces sp. NBC_00003</name>
    <dbReference type="NCBI Taxonomy" id="2903608"/>
    <lineage>
        <taxon>Bacteria</taxon>
        <taxon>Bacillati</taxon>
        <taxon>Actinomycetota</taxon>
        <taxon>Actinomycetes</taxon>
        <taxon>Kitasatosporales</taxon>
        <taxon>Streptomycetaceae</taxon>
        <taxon>Streptomyces</taxon>
    </lineage>
</organism>
<feature type="domain" description="HTH luxR-type" evidence="4">
    <location>
        <begin position="402"/>
        <end position="467"/>
    </location>
</feature>
<proteinExistence type="predicted"/>
<dbReference type="CDD" id="cd06170">
    <property type="entry name" value="LuxR_C_like"/>
    <property type="match status" value="1"/>
</dbReference>
<evidence type="ECO:0000313" key="5">
    <source>
        <dbReference type="EMBL" id="WTW63261.1"/>
    </source>
</evidence>
<sequence length="467" mass="48570">MEPRTSRSTPRAGTGTTPAAFALARAAELVSGPMEQILPTLSEALAPLVAHTVAAELSGHCAHSPFKVHGDAGTARITVADLQALGPLVTPGRPWQGTAVIGGEERSVVAVASEAAPMAVQPPLLVLVRKPSGAMLTDPARKSAGAMLTNPARKSPGATLTEAGSLTDADSEIVQHLWDLVTGHRARLAIEAVPSTLAQSRSTAAERARVIAELGEAHEAALTALLGVLRSKSLEDGAARSRAVDLAVSALVALRAEADRNQELTEEPAAEAFTRLADSLKPLLRHSEVRLEFSPPEAETAEMSVAADVAHLARAAVRALVLAMAGQQGVRRIHVRWRLADCQLVAAVRDDGPGELPRAALDTHRVAQRLAALGGTLAVDALPGWGTTVTATLPLGTAPSPRVDPLAGLHPREAEVLGHLAQGHRNRTIAEELHISESTVKFHVANILAKLGVSSRGEAAALLHAVA</sequence>
<dbReference type="Gene3D" id="1.10.10.10">
    <property type="entry name" value="Winged helix-like DNA-binding domain superfamily/Winged helix DNA-binding domain"/>
    <property type="match status" value="1"/>
</dbReference>
<dbReference type="GO" id="GO:0003677">
    <property type="term" value="F:DNA binding"/>
    <property type="evidence" value="ECO:0007669"/>
    <property type="project" value="UniProtKB-KW"/>
</dbReference>
<dbReference type="PRINTS" id="PR00038">
    <property type="entry name" value="HTHLUXR"/>
</dbReference>
<dbReference type="SUPFAM" id="SSF46894">
    <property type="entry name" value="C-terminal effector domain of the bipartite response regulators"/>
    <property type="match status" value="1"/>
</dbReference>
<dbReference type="EMBL" id="CP108318">
    <property type="protein sequence ID" value="WTW63261.1"/>
    <property type="molecule type" value="Genomic_DNA"/>
</dbReference>
<name>A0AAU2V819_9ACTN</name>
<dbReference type="PANTHER" id="PTHR44688:SF16">
    <property type="entry name" value="DNA-BINDING TRANSCRIPTIONAL ACTIVATOR DEVR_DOSR"/>
    <property type="match status" value="1"/>
</dbReference>
<gene>
    <name evidence="5" type="ORF">OG549_22845</name>
</gene>
<dbReference type="AlphaFoldDB" id="A0AAU2V819"/>
<dbReference type="PROSITE" id="PS00622">
    <property type="entry name" value="HTH_LUXR_1"/>
    <property type="match status" value="1"/>
</dbReference>
<keyword evidence="2" id="KW-0238">DNA-binding</keyword>
<evidence type="ECO:0000259" key="4">
    <source>
        <dbReference type="PROSITE" id="PS50043"/>
    </source>
</evidence>
<evidence type="ECO:0000256" key="1">
    <source>
        <dbReference type="ARBA" id="ARBA00023015"/>
    </source>
</evidence>
<evidence type="ECO:0000256" key="3">
    <source>
        <dbReference type="ARBA" id="ARBA00023163"/>
    </source>
</evidence>
<keyword evidence="3" id="KW-0804">Transcription</keyword>
<dbReference type="SMART" id="SM00421">
    <property type="entry name" value="HTH_LUXR"/>
    <property type="match status" value="1"/>
</dbReference>
<protein>
    <submittedName>
        <fullName evidence="5">LuxR C-terminal-related transcriptional regulator</fullName>
    </submittedName>
</protein>
<dbReference type="InterPro" id="IPR016032">
    <property type="entry name" value="Sig_transdc_resp-reg_C-effctor"/>
</dbReference>
<dbReference type="InterPro" id="IPR000792">
    <property type="entry name" value="Tscrpt_reg_LuxR_C"/>
</dbReference>
<dbReference type="InterPro" id="IPR036890">
    <property type="entry name" value="HATPase_C_sf"/>
</dbReference>
<dbReference type="Pfam" id="PF00196">
    <property type="entry name" value="GerE"/>
    <property type="match status" value="1"/>
</dbReference>
<dbReference type="PANTHER" id="PTHR44688">
    <property type="entry name" value="DNA-BINDING TRANSCRIPTIONAL ACTIVATOR DEVR_DOSR"/>
    <property type="match status" value="1"/>
</dbReference>
<dbReference type="PROSITE" id="PS50043">
    <property type="entry name" value="HTH_LUXR_2"/>
    <property type="match status" value="1"/>
</dbReference>
<dbReference type="GO" id="GO:0006355">
    <property type="term" value="P:regulation of DNA-templated transcription"/>
    <property type="evidence" value="ECO:0007669"/>
    <property type="project" value="InterPro"/>
</dbReference>
<dbReference type="InterPro" id="IPR036388">
    <property type="entry name" value="WH-like_DNA-bd_sf"/>
</dbReference>